<feature type="region of interest" description="Disordered" evidence="1">
    <location>
        <begin position="1"/>
        <end position="21"/>
    </location>
</feature>
<dbReference type="OrthoDB" id="2246127at2759"/>
<dbReference type="EMBL" id="JAEVFJ010000006">
    <property type="protein sequence ID" value="KAH8103883.1"/>
    <property type="molecule type" value="Genomic_DNA"/>
</dbReference>
<dbReference type="AlphaFoldDB" id="A0A8K0UTK8"/>
<evidence type="ECO:0000256" key="1">
    <source>
        <dbReference type="SAM" id="MobiDB-lite"/>
    </source>
</evidence>
<evidence type="ECO:0000313" key="2">
    <source>
        <dbReference type="EMBL" id="KAH8103883.1"/>
    </source>
</evidence>
<proteinExistence type="predicted"/>
<dbReference type="PANTHER" id="PTHR31912:SF34">
    <property type="entry name" value="NOTOCHORD-RELATED PROTEIN"/>
    <property type="match status" value="1"/>
</dbReference>
<comment type="caution">
    <text evidence="2">The sequence shown here is derived from an EMBL/GenBank/DDBJ whole genome shotgun (WGS) entry which is preliminary data.</text>
</comment>
<feature type="region of interest" description="Disordered" evidence="1">
    <location>
        <begin position="1041"/>
        <end position="1078"/>
    </location>
</feature>
<accession>A0A8K0UTK8</accession>
<dbReference type="Proteomes" id="UP000813824">
    <property type="component" value="Unassembled WGS sequence"/>
</dbReference>
<feature type="region of interest" description="Disordered" evidence="1">
    <location>
        <begin position="416"/>
        <end position="454"/>
    </location>
</feature>
<keyword evidence="3" id="KW-1185">Reference proteome</keyword>
<dbReference type="PANTHER" id="PTHR31912">
    <property type="entry name" value="IP13529P"/>
    <property type="match status" value="1"/>
</dbReference>
<gene>
    <name evidence="2" type="ORF">BXZ70DRAFT_888343</name>
</gene>
<protein>
    <submittedName>
        <fullName evidence="2">Uncharacterized protein</fullName>
    </submittedName>
</protein>
<sequence length="1078" mass="120248">MTSGNDSEAAPIDNQDHPRKRMRITPEPAALSQEWFPWDNKLACTVDILMHLPRSVFSQRQLDIFLWVLNANGITDTPSVKSLQNTQAALQAKHGIRTLSYKGALGHNYSVNSLADIIAHEMANPRTRQDLHFFPEDAGTEVNEYWHASHWREEADLDKLTPMVNVNGQHYYVFEPCILRSGTVCMPFRWLMKDGHYFAQVWPLFHVSFDSVDGLAPPDAWVVARYQQAEVPAEDIVVGFGTWTASSMSGGLPHCSSIHGCVDQQSGDLIPWNLTNPTVGNRWRALADGARVLAFPIWLYCDDTSGNVSKKWNKHNSFLFTPAGLPSSRVHEEYNIHFLCTSNIAPPLEMLDGIVEQLEETWNAGVWTWDCVYNERVLVIPSVVALLGDNPMQSELSCHVGLGGRLFCRVCKVSTSSGNEDEDEDENGPDGAQHDRNDDVHDSNGSGRTKKKKLETMAEMKTRITNFLNIGSLREKEDSMVKLRSLFTMAKATGNQQRIKSDKTKFGLKDTFLEHFLNRLVLAAKGKKTVATRQAALDACSATFPDNESKMFSPVWRIKGLDPHTDTPVEILHVVLLGFVKYFWRDVIQNQLKNNDAKKALLATRLSDLDVSGLGISKLAGHTLVQYAGSLTGRDFRVIAQVAPFVIHDLVSSRCYEAWIALSAMIPLIWQPKIPNITTHLENLRLHIKQFLAAVARWNPQWFNKPKFHILLHLVDHIRRFGPASLFATEGFESFNAIIRAKSVHSNRLAPSRDIAIAFAQGYRVRHLLCGGLLRFCPQTVITGAMVQIRVPRPSSLIDAGKAGMWYPVGPGPHRLIASPNVVTSYLGINNTQVASQSIFPNQPDIPSHVLQAKSFRTNKSMTLLNGDVCSVGQWVLVEPSADTHSPTLARVEEILTRTGTDNERHGWPDLILLQNGNLTELVQPYNMPSARLDGQYQLTFIKSLLCTANLQHSCATHQCSTSGFVAVRQERQLTEQTRPSMVHIQPDDMVLNTARIRDSIHMTALRHQINPNDPNMDLDNAIMLGVTAAIDRRKQAATTAEFESQSVSAAARTRRGAQGGRRAQLKSRARVGSSRAG</sequence>
<feature type="compositionally biased region" description="Acidic residues" evidence="1">
    <location>
        <begin position="419"/>
        <end position="428"/>
    </location>
</feature>
<name>A0A8K0UTK8_9AGAR</name>
<reference evidence="2" key="1">
    <citation type="journal article" date="2021" name="New Phytol.">
        <title>Evolutionary innovations through gain and loss of genes in the ectomycorrhizal Boletales.</title>
        <authorList>
            <person name="Wu G."/>
            <person name="Miyauchi S."/>
            <person name="Morin E."/>
            <person name="Kuo A."/>
            <person name="Drula E."/>
            <person name="Varga T."/>
            <person name="Kohler A."/>
            <person name="Feng B."/>
            <person name="Cao Y."/>
            <person name="Lipzen A."/>
            <person name="Daum C."/>
            <person name="Hundley H."/>
            <person name="Pangilinan J."/>
            <person name="Johnson J."/>
            <person name="Barry K."/>
            <person name="LaButti K."/>
            <person name="Ng V."/>
            <person name="Ahrendt S."/>
            <person name="Min B."/>
            <person name="Choi I.G."/>
            <person name="Park H."/>
            <person name="Plett J.M."/>
            <person name="Magnuson J."/>
            <person name="Spatafora J.W."/>
            <person name="Nagy L.G."/>
            <person name="Henrissat B."/>
            <person name="Grigoriev I.V."/>
            <person name="Yang Z.L."/>
            <person name="Xu J."/>
            <person name="Martin F.M."/>
        </authorList>
    </citation>
    <scope>NUCLEOTIDE SEQUENCE</scope>
    <source>
        <strain evidence="2">KKN 215</strain>
    </source>
</reference>
<evidence type="ECO:0000313" key="3">
    <source>
        <dbReference type="Proteomes" id="UP000813824"/>
    </source>
</evidence>
<feature type="compositionally biased region" description="Basic and acidic residues" evidence="1">
    <location>
        <begin position="432"/>
        <end position="442"/>
    </location>
</feature>
<organism evidence="2 3">
    <name type="scientific">Cristinia sonorae</name>
    <dbReference type="NCBI Taxonomy" id="1940300"/>
    <lineage>
        <taxon>Eukaryota</taxon>
        <taxon>Fungi</taxon>
        <taxon>Dikarya</taxon>
        <taxon>Basidiomycota</taxon>
        <taxon>Agaricomycotina</taxon>
        <taxon>Agaricomycetes</taxon>
        <taxon>Agaricomycetidae</taxon>
        <taxon>Agaricales</taxon>
        <taxon>Pleurotineae</taxon>
        <taxon>Stephanosporaceae</taxon>
        <taxon>Cristinia</taxon>
    </lineage>
</organism>